<dbReference type="InterPro" id="IPR041698">
    <property type="entry name" value="Methyltransf_25"/>
</dbReference>
<dbReference type="Proteomes" id="UP001199296">
    <property type="component" value="Unassembled WGS sequence"/>
</dbReference>
<sequence length="250" mass="29037">MTEMELLIDFFVDAERQGPGSPSDTLRALQFIDLEQDKPLKVADIGCGTGGQTITLAQNIKAQITAVDLFPKFLVKLNLKAKETNLQNKIRTLKRSMDDLDFNKEEFDIIWSEGAIYIMGFAAGIKKWKYFLKTGGYLAISELTWLSNLRPKKIEEYWHNQYSEVDTAANKIKILEKNGFSLVGYFILPESSWIDNYYKPMEERFDDFLRKHDNSELARKIVNEHKEEIRYYKMAKNHCSYGFYIAKKIG</sequence>
<evidence type="ECO:0000313" key="8">
    <source>
        <dbReference type="Proteomes" id="UP001199296"/>
    </source>
</evidence>
<dbReference type="Gene3D" id="3.40.50.150">
    <property type="entry name" value="Vaccinia Virus protein VP39"/>
    <property type="match status" value="1"/>
</dbReference>
<dbReference type="PANTHER" id="PTHR44307">
    <property type="entry name" value="PHOSPHOETHANOLAMINE METHYLTRANSFERASE"/>
    <property type="match status" value="1"/>
</dbReference>
<dbReference type="Pfam" id="PF13649">
    <property type="entry name" value="Methyltransf_25"/>
    <property type="match status" value="1"/>
</dbReference>
<comment type="pathway">
    <text evidence="1">Lipid metabolism.</text>
</comment>
<dbReference type="PANTHER" id="PTHR44307:SF2">
    <property type="entry name" value="PHOSPHOETHANOLAMINE METHYLTRANSFERASE ISOFORM X1"/>
    <property type="match status" value="1"/>
</dbReference>
<reference evidence="7 8" key="1">
    <citation type="submission" date="2021-10" db="EMBL/GenBank/DDBJ databases">
        <authorList>
            <person name="Grouzdev D.S."/>
            <person name="Pantiukh K.S."/>
            <person name="Krutkina M.S."/>
        </authorList>
    </citation>
    <scope>NUCLEOTIDE SEQUENCE [LARGE SCALE GENOMIC DNA]</scope>
    <source>
        <strain evidence="7 8">Z-7514</strain>
    </source>
</reference>
<evidence type="ECO:0000256" key="3">
    <source>
        <dbReference type="ARBA" id="ARBA00022679"/>
    </source>
</evidence>
<dbReference type="RefSeq" id="WP_229343274.1">
    <property type="nucleotide sequence ID" value="NZ_JAJFAT010000001.1"/>
</dbReference>
<proteinExistence type="predicted"/>
<comment type="caution">
    <text evidence="7">The sequence shown here is derived from an EMBL/GenBank/DDBJ whole genome shotgun (WGS) entry which is preliminary data.</text>
</comment>
<dbReference type="SUPFAM" id="SSF53335">
    <property type="entry name" value="S-adenosyl-L-methionine-dependent methyltransferases"/>
    <property type="match status" value="1"/>
</dbReference>
<feature type="domain" description="Methyltransferase" evidence="6">
    <location>
        <begin position="42"/>
        <end position="136"/>
    </location>
</feature>
<dbReference type="InterPro" id="IPR029063">
    <property type="entry name" value="SAM-dependent_MTases_sf"/>
</dbReference>
<evidence type="ECO:0000313" key="7">
    <source>
        <dbReference type="EMBL" id="MCC3143928.1"/>
    </source>
</evidence>
<evidence type="ECO:0000256" key="4">
    <source>
        <dbReference type="ARBA" id="ARBA00025707"/>
    </source>
</evidence>
<accession>A0AAW4WWB0</accession>
<protein>
    <submittedName>
        <fullName evidence="7">Class I SAM-dependent methyltransferase</fullName>
    </submittedName>
</protein>
<gene>
    <name evidence="7" type="ORF">LJ207_01150</name>
</gene>
<evidence type="ECO:0000256" key="5">
    <source>
        <dbReference type="ARBA" id="ARBA00047622"/>
    </source>
</evidence>
<dbReference type="CDD" id="cd02440">
    <property type="entry name" value="AdoMet_MTases"/>
    <property type="match status" value="1"/>
</dbReference>
<dbReference type="GO" id="GO:0000234">
    <property type="term" value="F:phosphoethanolamine N-methyltransferase activity"/>
    <property type="evidence" value="ECO:0007669"/>
    <property type="project" value="UniProtKB-EC"/>
</dbReference>
<evidence type="ECO:0000259" key="6">
    <source>
        <dbReference type="Pfam" id="PF13649"/>
    </source>
</evidence>
<dbReference type="GO" id="GO:0032259">
    <property type="term" value="P:methylation"/>
    <property type="evidence" value="ECO:0007669"/>
    <property type="project" value="UniProtKB-KW"/>
</dbReference>
<dbReference type="EMBL" id="JAJFAT010000001">
    <property type="protein sequence ID" value="MCC3143928.1"/>
    <property type="molecule type" value="Genomic_DNA"/>
</dbReference>
<comment type="catalytic activity">
    <reaction evidence="5">
        <text>phosphoethanolamine + S-adenosyl-L-methionine = N-methylethanolamine phosphate + S-adenosyl-L-homocysteine + H(+)</text>
        <dbReference type="Rhea" id="RHEA:20365"/>
        <dbReference type="ChEBI" id="CHEBI:15378"/>
        <dbReference type="ChEBI" id="CHEBI:57781"/>
        <dbReference type="ChEBI" id="CHEBI:57856"/>
        <dbReference type="ChEBI" id="CHEBI:58190"/>
        <dbReference type="ChEBI" id="CHEBI:59789"/>
        <dbReference type="EC" id="2.1.1.103"/>
    </reaction>
    <physiologicalReaction direction="left-to-right" evidence="5">
        <dbReference type="Rhea" id="RHEA:20366"/>
    </physiologicalReaction>
</comment>
<keyword evidence="3" id="KW-0808">Transferase</keyword>
<evidence type="ECO:0000256" key="2">
    <source>
        <dbReference type="ARBA" id="ARBA00022603"/>
    </source>
</evidence>
<comment type="pathway">
    <text evidence="4">Phospholipid metabolism.</text>
</comment>
<evidence type="ECO:0000256" key="1">
    <source>
        <dbReference type="ARBA" id="ARBA00005189"/>
    </source>
</evidence>
<keyword evidence="8" id="KW-1185">Reference proteome</keyword>
<name>A0AAW4WWB0_9FIRM</name>
<dbReference type="AlphaFoldDB" id="A0AAW4WWB0"/>
<organism evidence="7 8">
    <name type="scientific">Halanaerobium polyolivorans</name>
    <dbReference type="NCBI Taxonomy" id="2886943"/>
    <lineage>
        <taxon>Bacteria</taxon>
        <taxon>Bacillati</taxon>
        <taxon>Bacillota</taxon>
        <taxon>Clostridia</taxon>
        <taxon>Halanaerobiales</taxon>
        <taxon>Halanaerobiaceae</taxon>
        <taxon>Halanaerobium</taxon>
    </lineage>
</organism>
<keyword evidence="2 7" id="KW-0489">Methyltransferase</keyword>